<evidence type="ECO:0000256" key="4">
    <source>
        <dbReference type="SAM" id="Phobius"/>
    </source>
</evidence>
<organism evidence="5 6">
    <name type="scientific">Nocardioides aestuarii</name>
    <dbReference type="NCBI Taxonomy" id="252231"/>
    <lineage>
        <taxon>Bacteria</taxon>
        <taxon>Bacillati</taxon>
        <taxon>Actinomycetota</taxon>
        <taxon>Actinomycetes</taxon>
        <taxon>Propionibacteriales</taxon>
        <taxon>Nocardioidaceae</taxon>
        <taxon>Nocardioides</taxon>
    </lineage>
</organism>
<keyword evidence="6" id="KW-1185">Reference proteome</keyword>
<feature type="transmembrane region" description="Helical" evidence="4">
    <location>
        <begin position="288"/>
        <end position="310"/>
    </location>
</feature>
<keyword evidence="3" id="KW-0808">Transferase</keyword>
<dbReference type="InterPro" id="IPR029044">
    <property type="entry name" value="Nucleotide-diphossugar_trans"/>
</dbReference>
<reference evidence="6" key="1">
    <citation type="journal article" date="2019" name="Int. J. Syst. Evol. Microbiol.">
        <title>The Global Catalogue of Microorganisms (GCM) 10K type strain sequencing project: providing services to taxonomists for standard genome sequencing and annotation.</title>
        <authorList>
            <consortium name="The Broad Institute Genomics Platform"/>
            <consortium name="The Broad Institute Genome Sequencing Center for Infectious Disease"/>
            <person name="Wu L."/>
            <person name="Ma J."/>
        </authorList>
    </citation>
    <scope>NUCLEOTIDE SEQUENCE [LARGE SCALE GENOMIC DNA]</scope>
    <source>
        <strain evidence="6">CGMCC 1.12477</strain>
    </source>
</reference>
<feature type="transmembrane region" description="Helical" evidence="4">
    <location>
        <begin position="316"/>
        <end position="333"/>
    </location>
</feature>
<dbReference type="EMBL" id="JBHUGD010000003">
    <property type="protein sequence ID" value="MFD1946890.1"/>
    <property type="molecule type" value="Genomic_DNA"/>
</dbReference>
<keyword evidence="4" id="KW-1133">Transmembrane helix</keyword>
<proteinExistence type="inferred from homology"/>
<accession>A0ABW4TJZ7</accession>
<name>A0ABW4TJZ7_9ACTN</name>
<dbReference type="PANTHER" id="PTHR43630">
    <property type="entry name" value="POLY-BETA-1,6-N-ACETYL-D-GLUCOSAMINE SYNTHASE"/>
    <property type="match status" value="1"/>
</dbReference>
<dbReference type="PANTHER" id="PTHR43630:SF1">
    <property type="entry name" value="POLY-BETA-1,6-N-ACETYL-D-GLUCOSAMINE SYNTHASE"/>
    <property type="match status" value="1"/>
</dbReference>
<evidence type="ECO:0000256" key="1">
    <source>
        <dbReference type="ARBA" id="ARBA00006739"/>
    </source>
</evidence>
<comment type="caution">
    <text evidence="5">The sequence shown here is derived from an EMBL/GenBank/DDBJ whole genome shotgun (WGS) entry which is preliminary data.</text>
</comment>
<evidence type="ECO:0000313" key="6">
    <source>
        <dbReference type="Proteomes" id="UP001597351"/>
    </source>
</evidence>
<comment type="similarity">
    <text evidence="1">Belongs to the glycosyltransferase 2 family.</text>
</comment>
<protein>
    <submittedName>
        <fullName evidence="5">Glycosyltransferase family 2 protein</fullName>
    </submittedName>
</protein>
<keyword evidence="4" id="KW-0812">Transmembrane</keyword>
<keyword evidence="2" id="KW-0328">Glycosyltransferase</keyword>
<evidence type="ECO:0000256" key="2">
    <source>
        <dbReference type="ARBA" id="ARBA00022676"/>
    </source>
</evidence>
<dbReference type="SUPFAM" id="SSF53448">
    <property type="entry name" value="Nucleotide-diphospho-sugar transferases"/>
    <property type="match status" value="1"/>
</dbReference>
<gene>
    <name evidence="5" type="ORF">ACFSDE_08800</name>
</gene>
<dbReference type="Gene3D" id="3.90.550.10">
    <property type="entry name" value="Spore Coat Polysaccharide Biosynthesis Protein SpsA, Chain A"/>
    <property type="match status" value="1"/>
</dbReference>
<dbReference type="RefSeq" id="WP_343917469.1">
    <property type="nucleotide sequence ID" value="NZ_BAAAJT010000002.1"/>
</dbReference>
<sequence>MGTNSGASVQAIDALPQRESYADDRRPLGWLVAVLPAHDEEQNVGAAIASLLSQTRPPDHIVVLADNCTDATPQVAADAGADVFVPRDNRDKKAGALNQWLDQHLDVLHPDDLVLVMDSDCTLDPTFLETALGHLEDPRFGGVGGVFRGGPGGGLLGTFQRNEYARYERDVRRLKGRALVLTGTASVFPVPVLQHVRAARRAGLLPDSSGGGQVYDTAVLTEDNELSLALMHLGYDILAPAECTLETEVMETWKQLSDQRLRWKRGALENLFDYGWTPVTRPYWGRQLLSLIGVLATMLYVGSITVGLVVGLELHGFWLALSLVFVLERVVTVRSRGWKQQLLAAPLVIEMVFDLFLQVVQGRAFTQAVLRSERKW</sequence>
<evidence type="ECO:0000313" key="5">
    <source>
        <dbReference type="EMBL" id="MFD1946890.1"/>
    </source>
</evidence>
<keyword evidence="4" id="KW-0472">Membrane</keyword>
<evidence type="ECO:0000256" key="3">
    <source>
        <dbReference type="ARBA" id="ARBA00022679"/>
    </source>
</evidence>
<dbReference type="Proteomes" id="UP001597351">
    <property type="component" value="Unassembled WGS sequence"/>
</dbReference>
<dbReference type="Pfam" id="PF13641">
    <property type="entry name" value="Glyco_tranf_2_3"/>
    <property type="match status" value="1"/>
</dbReference>
<dbReference type="CDD" id="cd06423">
    <property type="entry name" value="CESA_like"/>
    <property type="match status" value="1"/>
</dbReference>